<evidence type="ECO:0000313" key="3">
    <source>
        <dbReference type="Proteomes" id="UP000187012"/>
    </source>
</evidence>
<sequence>MPGAGFDFNVACHVRFLSKEMEGQRLAVLPERSCRDGQKSSGTENEAGPARQREPSI</sequence>
<feature type="region of interest" description="Disordered" evidence="1">
    <location>
        <begin position="28"/>
        <end position="57"/>
    </location>
</feature>
<dbReference type="Proteomes" id="UP000187012">
    <property type="component" value="Unassembled WGS sequence"/>
</dbReference>
<organism evidence="2 3">
    <name type="scientific">Paraburkholderia ribeironis</name>
    <dbReference type="NCBI Taxonomy" id="1247936"/>
    <lineage>
        <taxon>Bacteria</taxon>
        <taxon>Pseudomonadati</taxon>
        <taxon>Pseudomonadota</taxon>
        <taxon>Betaproteobacteria</taxon>
        <taxon>Burkholderiales</taxon>
        <taxon>Burkholderiaceae</taxon>
        <taxon>Paraburkholderia</taxon>
    </lineage>
</organism>
<dbReference type="EMBL" id="CYGX02000034">
    <property type="protein sequence ID" value="SIT42139.1"/>
    <property type="molecule type" value="Genomic_DNA"/>
</dbReference>
<name>A0A1N7S477_9BURK</name>
<accession>A0A1N7S477</accession>
<evidence type="ECO:0000256" key="1">
    <source>
        <dbReference type="SAM" id="MobiDB-lite"/>
    </source>
</evidence>
<dbReference type="AlphaFoldDB" id="A0A1N7S477"/>
<proteinExistence type="predicted"/>
<keyword evidence="3" id="KW-1185">Reference proteome</keyword>
<gene>
    <name evidence="2" type="ORF">BN2475_340113</name>
</gene>
<protein>
    <submittedName>
        <fullName evidence="2">Uncharacterized protein</fullName>
    </submittedName>
</protein>
<reference evidence="2 3" key="1">
    <citation type="submission" date="2016-12" db="EMBL/GenBank/DDBJ databases">
        <authorList>
            <person name="Song W.-J."/>
            <person name="Kurnit D.M."/>
        </authorList>
    </citation>
    <scope>NUCLEOTIDE SEQUENCE [LARGE SCALE GENOMIC DNA]</scope>
    <source>
        <strain evidence="2 3">STM7296</strain>
    </source>
</reference>
<evidence type="ECO:0000313" key="2">
    <source>
        <dbReference type="EMBL" id="SIT42139.1"/>
    </source>
</evidence>